<dbReference type="InterPro" id="IPR032694">
    <property type="entry name" value="CopC/D"/>
</dbReference>
<dbReference type="PANTHER" id="PTHR34820:SF4">
    <property type="entry name" value="INNER MEMBRANE PROTEIN YEBZ"/>
    <property type="match status" value="1"/>
</dbReference>
<feature type="transmembrane region" description="Helical" evidence="7">
    <location>
        <begin position="188"/>
        <end position="212"/>
    </location>
</feature>
<feature type="compositionally biased region" description="Low complexity" evidence="6">
    <location>
        <begin position="646"/>
        <end position="660"/>
    </location>
</feature>
<evidence type="ECO:0000256" key="4">
    <source>
        <dbReference type="ARBA" id="ARBA00022989"/>
    </source>
</evidence>
<feature type="transmembrane region" description="Helical" evidence="7">
    <location>
        <begin position="261"/>
        <end position="281"/>
    </location>
</feature>
<evidence type="ECO:0000256" key="1">
    <source>
        <dbReference type="ARBA" id="ARBA00004651"/>
    </source>
</evidence>
<feature type="transmembrane region" description="Helical" evidence="7">
    <location>
        <begin position="606"/>
        <end position="627"/>
    </location>
</feature>
<feature type="transmembrane region" description="Helical" evidence="7">
    <location>
        <begin position="407"/>
        <end position="428"/>
    </location>
</feature>
<keyword evidence="3 7" id="KW-0812">Transmembrane</keyword>
<feature type="compositionally biased region" description="Polar residues" evidence="6">
    <location>
        <begin position="834"/>
        <end position="844"/>
    </location>
</feature>
<keyword evidence="4 7" id="KW-1133">Transmembrane helix</keyword>
<feature type="compositionally biased region" description="Polar residues" evidence="6">
    <location>
        <begin position="772"/>
        <end position="782"/>
    </location>
</feature>
<feature type="compositionally biased region" description="Low complexity" evidence="6">
    <location>
        <begin position="820"/>
        <end position="833"/>
    </location>
</feature>
<dbReference type="PANTHER" id="PTHR34820">
    <property type="entry name" value="INNER MEMBRANE PROTEIN YEBZ"/>
    <property type="match status" value="1"/>
</dbReference>
<evidence type="ECO:0000313" key="10">
    <source>
        <dbReference type="Proteomes" id="UP001321477"/>
    </source>
</evidence>
<dbReference type="Proteomes" id="UP001321477">
    <property type="component" value="Chromosome"/>
</dbReference>
<feature type="region of interest" description="Disordered" evidence="6">
    <location>
        <begin position="820"/>
        <end position="844"/>
    </location>
</feature>
<feature type="transmembrane region" description="Helical" evidence="7">
    <location>
        <begin position="85"/>
        <end position="108"/>
    </location>
</feature>
<evidence type="ECO:0000256" key="3">
    <source>
        <dbReference type="ARBA" id="ARBA00022692"/>
    </source>
</evidence>
<feature type="compositionally biased region" description="Polar residues" evidence="6">
    <location>
        <begin position="753"/>
        <end position="765"/>
    </location>
</feature>
<feature type="domain" description="Copper resistance protein D" evidence="8">
    <location>
        <begin position="224"/>
        <end position="330"/>
    </location>
</feature>
<keyword evidence="2" id="KW-1003">Cell membrane</keyword>
<organism evidence="9 10">
    <name type="scientific">Agromyces marinus</name>
    <dbReference type="NCBI Taxonomy" id="1389020"/>
    <lineage>
        <taxon>Bacteria</taxon>
        <taxon>Bacillati</taxon>
        <taxon>Actinomycetota</taxon>
        <taxon>Actinomycetes</taxon>
        <taxon>Micrococcales</taxon>
        <taxon>Microbacteriaceae</taxon>
        <taxon>Agromyces</taxon>
    </lineage>
</organism>
<dbReference type="EMBL" id="AP027734">
    <property type="protein sequence ID" value="BDZ54841.1"/>
    <property type="molecule type" value="Genomic_DNA"/>
</dbReference>
<name>A0ABM8H218_9MICO</name>
<proteinExistence type="predicted"/>
<evidence type="ECO:0000256" key="7">
    <source>
        <dbReference type="SAM" id="Phobius"/>
    </source>
</evidence>
<feature type="compositionally biased region" description="Basic and acidic residues" evidence="6">
    <location>
        <begin position="631"/>
        <end position="645"/>
    </location>
</feature>
<feature type="transmembrane region" description="Helical" evidence="7">
    <location>
        <begin position="135"/>
        <end position="153"/>
    </location>
</feature>
<feature type="transmembrane region" description="Helical" evidence="7">
    <location>
        <begin position="558"/>
        <end position="586"/>
    </location>
</feature>
<protein>
    <recommendedName>
        <fullName evidence="8">Copper resistance protein D domain-containing protein</fullName>
    </recommendedName>
</protein>
<keyword evidence="5 7" id="KW-0472">Membrane</keyword>
<sequence>MTRSARVFGPAALVAVALIATTVGLAYGGGADPYPIQDPGPVARWGVPVAKLFVNLGAAGMIGALVLAVWALSPKRREFGLALDVAAASAAVMAVASAATTVLTFSLVTGAEFSFTDRFGQQLGQFVTAIELGQAWLATTLIAAAVTVLAFAVRNHTALVFVTALALVALLPMAQQGHAAGSSGHTEAVVALGLHLALAAAWLGGLITIVLLKPALGGDRLVVVLGRYSTVALIAFVVVAISGYASAALRIGTLDQLVSPYGVLVVLKVAALIALGLFGAVQRRFMIGRMAKLTARPGATGTQSATRTFWLLVVVELAFMGLASGVAAALARTATPVTEDTSGGLARTPAEILTGEPLPPWPDGWSYLTEWRPDLLWLLACGFGIFFYVAGAVRLRRRGDRWPIYRTVLWVAGLVLLAWVTSGGVAVYEQYLFSAHMLGHMMLTMAVPVLLVPGAPVTLAARAIHPRKDGSRGGREWILLAVHSRFAGVIANPIVAAVLFAGSLWVFYYSGLFRWSMEDHVIGHQWMVVHFLITGYLFVQSLIGIDPVPYRLPYPFRLLLLLGTMAFHAFFGLAIMVGTGLMLADWYGAMGWGIDALADQQVGGGIAWSIGEIPTVALAIAVAVQWSRSDAKESRRRDRHADRTGRPSSRPTTPGSRRSPIATARAEPAALESPSGVGTPSGAGSVAGTGFRREVDRRARSAQLDRDRTVGAHGGVEREHESLVLLERRVRAVEQGLDLDRDVRHPGVGGISNAESPGTRVTSGDSAMVHTGSPTTRSSIVTPNGHPAGWSTGCDAHWSSRYSSTFVCTRSTNAAVGSASTVASTTAPGSASTCEGTASSRVDV</sequence>
<gene>
    <name evidence="9" type="ORF">GCM10025870_19140</name>
</gene>
<feature type="transmembrane region" description="Helical" evidence="7">
    <location>
        <begin position="52"/>
        <end position="73"/>
    </location>
</feature>
<evidence type="ECO:0000313" key="9">
    <source>
        <dbReference type="EMBL" id="BDZ54841.1"/>
    </source>
</evidence>
<keyword evidence="10" id="KW-1185">Reference proteome</keyword>
<evidence type="ECO:0000259" key="8">
    <source>
        <dbReference type="Pfam" id="PF05425"/>
    </source>
</evidence>
<dbReference type="InterPro" id="IPR008457">
    <property type="entry name" value="Cu-R_CopD_dom"/>
</dbReference>
<accession>A0ABM8H218</accession>
<feature type="transmembrane region" description="Helical" evidence="7">
    <location>
        <begin position="309"/>
        <end position="331"/>
    </location>
</feature>
<evidence type="ECO:0000256" key="6">
    <source>
        <dbReference type="SAM" id="MobiDB-lite"/>
    </source>
</evidence>
<evidence type="ECO:0000256" key="5">
    <source>
        <dbReference type="ARBA" id="ARBA00023136"/>
    </source>
</evidence>
<reference evidence="10" key="1">
    <citation type="journal article" date="2019" name="Int. J. Syst. Evol. Microbiol.">
        <title>The Global Catalogue of Microorganisms (GCM) 10K type strain sequencing project: providing services to taxonomists for standard genome sequencing and annotation.</title>
        <authorList>
            <consortium name="The Broad Institute Genomics Platform"/>
            <consortium name="The Broad Institute Genome Sequencing Center for Infectious Disease"/>
            <person name="Wu L."/>
            <person name="Ma J."/>
        </authorList>
    </citation>
    <scope>NUCLEOTIDE SEQUENCE [LARGE SCALE GENOMIC DNA]</scope>
    <source>
        <strain evidence="10">NBRC 109019</strain>
    </source>
</reference>
<feature type="transmembrane region" description="Helical" evidence="7">
    <location>
        <begin position="158"/>
        <end position="176"/>
    </location>
</feature>
<feature type="transmembrane region" description="Helical" evidence="7">
    <location>
        <begin position="440"/>
        <end position="465"/>
    </location>
</feature>
<feature type="compositionally biased region" description="Basic and acidic residues" evidence="6">
    <location>
        <begin position="691"/>
        <end position="720"/>
    </location>
</feature>
<evidence type="ECO:0000256" key="2">
    <source>
        <dbReference type="ARBA" id="ARBA00022475"/>
    </source>
</evidence>
<feature type="region of interest" description="Disordered" evidence="6">
    <location>
        <begin position="741"/>
        <end position="784"/>
    </location>
</feature>
<comment type="subcellular location">
    <subcellularLocation>
        <location evidence="1">Cell membrane</location>
        <topology evidence="1">Multi-pass membrane protein</topology>
    </subcellularLocation>
</comment>
<feature type="transmembrane region" description="Helical" evidence="7">
    <location>
        <begin position="224"/>
        <end position="249"/>
    </location>
</feature>
<feature type="transmembrane region" description="Helical" evidence="7">
    <location>
        <begin position="486"/>
        <end position="508"/>
    </location>
</feature>
<dbReference type="Pfam" id="PF09678">
    <property type="entry name" value="Caa3_CtaG"/>
    <property type="match status" value="1"/>
</dbReference>
<dbReference type="RefSeq" id="WP_350227204.1">
    <property type="nucleotide sequence ID" value="NZ_AP027734.1"/>
</dbReference>
<dbReference type="InterPro" id="IPR019108">
    <property type="entry name" value="Caa3_assmbl_CtaG-rel"/>
</dbReference>
<feature type="transmembrane region" description="Helical" evidence="7">
    <location>
        <begin position="375"/>
        <end position="395"/>
    </location>
</feature>
<feature type="region of interest" description="Disordered" evidence="6">
    <location>
        <begin position="631"/>
        <end position="720"/>
    </location>
</feature>
<feature type="transmembrane region" description="Helical" evidence="7">
    <location>
        <begin position="528"/>
        <end position="546"/>
    </location>
</feature>
<dbReference type="Pfam" id="PF05425">
    <property type="entry name" value="CopD"/>
    <property type="match status" value="1"/>
</dbReference>